<reference evidence="1" key="1">
    <citation type="journal article" date="2020" name="Stud. Mycol.">
        <title>101 Dothideomycetes genomes: a test case for predicting lifestyles and emergence of pathogens.</title>
        <authorList>
            <person name="Haridas S."/>
            <person name="Albert R."/>
            <person name="Binder M."/>
            <person name="Bloem J."/>
            <person name="Labutti K."/>
            <person name="Salamov A."/>
            <person name="Andreopoulos B."/>
            <person name="Baker S."/>
            <person name="Barry K."/>
            <person name="Bills G."/>
            <person name="Bluhm B."/>
            <person name="Cannon C."/>
            <person name="Castanera R."/>
            <person name="Culley D."/>
            <person name="Daum C."/>
            <person name="Ezra D."/>
            <person name="Gonzalez J."/>
            <person name="Henrissat B."/>
            <person name="Kuo A."/>
            <person name="Liang C."/>
            <person name="Lipzen A."/>
            <person name="Lutzoni F."/>
            <person name="Magnuson J."/>
            <person name="Mondo S."/>
            <person name="Nolan M."/>
            <person name="Ohm R."/>
            <person name="Pangilinan J."/>
            <person name="Park H.-J."/>
            <person name="Ramirez L."/>
            <person name="Alfaro M."/>
            <person name="Sun H."/>
            <person name="Tritt A."/>
            <person name="Yoshinaga Y."/>
            <person name="Zwiers L.-H."/>
            <person name="Turgeon B."/>
            <person name="Goodwin S."/>
            <person name="Spatafora J."/>
            <person name="Crous P."/>
            <person name="Grigoriev I."/>
        </authorList>
    </citation>
    <scope>NUCLEOTIDE SEQUENCE</scope>
    <source>
        <strain evidence="1">CBS 107.79</strain>
    </source>
</reference>
<evidence type="ECO:0000313" key="1">
    <source>
        <dbReference type="EMBL" id="KAF1970083.1"/>
    </source>
</evidence>
<dbReference type="PANTHER" id="PTHR35043:SF7">
    <property type="entry name" value="TRANSCRIPTION FACTOR DOMAIN-CONTAINING PROTEIN"/>
    <property type="match status" value="1"/>
</dbReference>
<proteinExistence type="predicted"/>
<protein>
    <submittedName>
        <fullName evidence="1">Uncharacterized protein</fullName>
    </submittedName>
</protein>
<gene>
    <name evidence="1" type="ORF">BU23DRAFT_221100</name>
</gene>
<keyword evidence="2" id="KW-1185">Reference proteome</keyword>
<dbReference type="AlphaFoldDB" id="A0A6A5UY44"/>
<dbReference type="OrthoDB" id="9451547at2759"/>
<dbReference type="Proteomes" id="UP000800036">
    <property type="component" value="Unassembled WGS sequence"/>
</dbReference>
<name>A0A6A5UY44_9PLEO</name>
<organism evidence="1 2">
    <name type="scientific">Bimuria novae-zelandiae CBS 107.79</name>
    <dbReference type="NCBI Taxonomy" id="1447943"/>
    <lineage>
        <taxon>Eukaryota</taxon>
        <taxon>Fungi</taxon>
        <taxon>Dikarya</taxon>
        <taxon>Ascomycota</taxon>
        <taxon>Pezizomycotina</taxon>
        <taxon>Dothideomycetes</taxon>
        <taxon>Pleosporomycetidae</taxon>
        <taxon>Pleosporales</taxon>
        <taxon>Massarineae</taxon>
        <taxon>Didymosphaeriaceae</taxon>
        <taxon>Bimuria</taxon>
    </lineage>
</organism>
<evidence type="ECO:0000313" key="2">
    <source>
        <dbReference type="Proteomes" id="UP000800036"/>
    </source>
</evidence>
<dbReference type="PANTHER" id="PTHR35043">
    <property type="entry name" value="TRANSCRIPTION FACTOR DOMAIN-CONTAINING PROTEIN"/>
    <property type="match status" value="1"/>
</dbReference>
<sequence>MLCVWTVLHLNVPPDGSTAGHVCRQLQHMTFGLLAPDVLATYAWRQLSEARKLCGIMQTKFGRSQIVSNRQHRWTLTHSFYTLMGGFTFEIRPSSSFLFPGNRRRITLTAERLILVARNFPDIRHPLRLHAWNVTVLVPQTCQRHTTNFDSGRRCRSPRVDFGFS</sequence>
<dbReference type="EMBL" id="ML976704">
    <property type="protein sequence ID" value="KAF1970083.1"/>
    <property type="molecule type" value="Genomic_DNA"/>
</dbReference>
<accession>A0A6A5UY44</accession>